<evidence type="ECO:0000256" key="1">
    <source>
        <dbReference type="ARBA" id="ARBA00001946"/>
    </source>
</evidence>
<comment type="caution">
    <text evidence="14">The sequence shown here is derived from an EMBL/GenBank/DDBJ whole genome shotgun (WGS) entry which is preliminary data.</text>
</comment>
<dbReference type="InterPro" id="IPR008271">
    <property type="entry name" value="Ser/Thr_kinase_AS"/>
</dbReference>
<feature type="domain" description="Protein kinase" evidence="12">
    <location>
        <begin position="13"/>
        <end position="294"/>
    </location>
</feature>
<evidence type="ECO:0000259" key="12">
    <source>
        <dbReference type="PROSITE" id="PS50011"/>
    </source>
</evidence>
<dbReference type="GO" id="GO:0005524">
    <property type="term" value="F:ATP binding"/>
    <property type="evidence" value="ECO:0007669"/>
    <property type="project" value="UniProtKB-UniRule"/>
</dbReference>
<evidence type="ECO:0000259" key="13">
    <source>
        <dbReference type="PROSITE" id="PS50222"/>
    </source>
</evidence>
<keyword evidence="5" id="KW-0677">Repeat</keyword>
<dbReference type="FunFam" id="3.30.200.20:FF:000880">
    <property type="entry name" value="Predicted protein"/>
    <property type="match status" value="1"/>
</dbReference>
<feature type="domain" description="EF-hand" evidence="13">
    <location>
        <begin position="476"/>
        <end position="511"/>
    </location>
</feature>
<dbReference type="CDD" id="cd00051">
    <property type="entry name" value="EFh"/>
    <property type="match status" value="2"/>
</dbReference>
<keyword evidence="8" id="KW-0106">Calcium</keyword>
<dbReference type="PROSITE" id="PS50011">
    <property type="entry name" value="PROTEIN_KINASE_DOM"/>
    <property type="match status" value="1"/>
</dbReference>
<evidence type="ECO:0000256" key="2">
    <source>
        <dbReference type="ARBA" id="ARBA00005253"/>
    </source>
</evidence>
<dbReference type="InterPro" id="IPR018247">
    <property type="entry name" value="EF_Hand_1_Ca_BS"/>
</dbReference>
<dbReference type="Gene3D" id="1.10.238.10">
    <property type="entry name" value="EF-hand"/>
    <property type="match status" value="1"/>
</dbReference>
<dbReference type="GO" id="GO:0043226">
    <property type="term" value="C:organelle"/>
    <property type="evidence" value="ECO:0007669"/>
    <property type="project" value="UniProtKB-ARBA"/>
</dbReference>
<dbReference type="InterPro" id="IPR011992">
    <property type="entry name" value="EF-hand-dom_pair"/>
</dbReference>
<dbReference type="PROSITE" id="PS00018">
    <property type="entry name" value="EF_HAND_1"/>
    <property type="match status" value="3"/>
</dbReference>
<dbReference type="CDD" id="cd05117">
    <property type="entry name" value="STKc_CAMK"/>
    <property type="match status" value="1"/>
</dbReference>
<keyword evidence="7" id="KW-0418">Kinase</keyword>
<comment type="similarity">
    <text evidence="2">Belongs to the centrin family.</text>
</comment>
<feature type="domain" description="EF-hand" evidence="13">
    <location>
        <begin position="337"/>
        <end position="372"/>
    </location>
</feature>
<comment type="cofactor">
    <cofactor evidence="1">
        <name>Mg(2+)</name>
        <dbReference type="ChEBI" id="CHEBI:18420"/>
    </cofactor>
</comment>
<keyword evidence="6 11" id="KW-0547">Nucleotide-binding</keyword>
<dbReference type="Pfam" id="PF13833">
    <property type="entry name" value="EF-hand_8"/>
    <property type="match status" value="1"/>
</dbReference>
<dbReference type="PROSITE" id="PS00108">
    <property type="entry name" value="PROTEIN_KINASE_ST"/>
    <property type="match status" value="1"/>
</dbReference>
<feature type="binding site" evidence="11">
    <location>
        <position position="42"/>
    </location>
    <ligand>
        <name>ATP</name>
        <dbReference type="ChEBI" id="CHEBI:30616"/>
    </ligand>
</feature>
<evidence type="ECO:0000313" key="15">
    <source>
        <dbReference type="Proteomes" id="UP000284702"/>
    </source>
</evidence>
<protein>
    <submittedName>
        <fullName evidence="14">Uncharacterized protein</fullName>
    </submittedName>
</protein>
<evidence type="ECO:0000256" key="7">
    <source>
        <dbReference type="ARBA" id="ARBA00022777"/>
    </source>
</evidence>
<dbReference type="Pfam" id="PF00069">
    <property type="entry name" value="Pkinase"/>
    <property type="match status" value="1"/>
</dbReference>
<reference evidence="14" key="1">
    <citation type="submission" date="2018-07" db="EMBL/GenBank/DDBJ databases">
        <title>Annotation of Aphanomyces astaci genome assembly.</title>
        <authorList>
            <person name="Studholme D.J."/>
        </authorList>
    </citation>
    <scope>NUCLEOTIDE SEQUENCE [LARGE SCALE GENOMIC DNA]</scope>
    <source>
        <strain evidence="14">Pc</strain>
    </source>
</reference>
<dbReference type="SUPFAM" id="SSF56112">
    <property type="entry name" value="Protein kinase-like (PK-like)"/>
    <property type="match status" value="1"/>
</dbReference>
<dbReference type="Pfam" id="PF13499">
    <property type="entry name" value="EF-hand_7"/>
    <property type="match status" value="1"/>
</dbReference>
<accession>A0A3R7XZJ6</accession>
<evidence type="ECO:0000256" key="5">
    <source>
        <dbReference type="ARBA" id="ARBA00022737"/>
    </source>
</evidence>
<feature type="non-terminal residue" evidence="14">
    <location>
        <position position="1"/>
    </location>
</feature>
<dbReference type="FunFam" id="1.10.510.10:FF:000571">
    <property type="entry name" value="Maternal embryonic leucine zipper kinase"/>
    <property type="match status" value="1"/>
</dbReference>
<dbReference type="InterPro" id="IPR000719">
    <property type="entry name" value="Prot_kinase_dom"/>
</dbReference>
<keyword evidence="3" id="KW-0723">Serine/threonine-protein kinase</keyword>
<evidence type="ECO:0000256" key="3">
    <source>
        <dbReference type="ARBA" id="ARBA00022527"/>
    </source>
</evidence>
<dbReference type="VEuPathDB" id="FungiDB:H257_02011"/>
<dbReference type="PROSITE" id="PS50222">
    <property type="entry name" value="EF_HAND_2"/>
    <property type="match status" value="3"/>
</dbReference>
<keyword evidence="4" id="KW-0808">Transferase</keyword>
<evidence type="ECO:0000256" key="9">
    <source>
        <dbReference type="ARBA" id="ARBA00022840"/>
    </source>
</evidence>
<keyword evidence="15" id="KW-1185">Reference proteome</keyword>
<dbReference type="SMART" id="SM00054">
    <property type="entry name" value="EFh"/>
    <property type="match status" value="3"/>
</dbReference>
<dbReference type="PROSITE" id="PS00107">
    <property type="entry name" value="PROTEIN_KINASE_ATP"/>
    <property type="match status" value="1"/>
</dbReference>
<proteinExistence type="inferred from homology"/>
<name>A0A3R7XZJ6_APHAT</name>
<dbReference type="Gene3D" id="3.30.200.20">
    <property type="entry name" value="Phosphorylase Kinase, domain 1"/>
    <property type="match status" value="1"/>
</dbReference>
<dbReference type="Proteomes" id="UP000284702">
    <property type="component" value="Unassembled WGS sequence"/>
</dbReference>
<dbReference type="InterPro" id="IPR002048">
    <property type="entry name" value="EF_hand_dom"/>
</dbReference>
<dbReference type="SUPFAM" id="SSF47473">
    <property type="entry name" value="EF-hand"/>
    <property type="match status" value="1"/>
</dbReference>
<evidence type="ECO:0000256" key="8">
    <source>
        <dbReference type="ARBA" id="ARBA00022837"/>
    </source>
</evidence>
<organism evidence="14 15">
    <name type="scientific">Aphanomyces astaci</name>
    <name type="common">Crayfish plague agent</name>
    <dbReference type="NCBI Taxonomy" id="112090"/>
    <lineage>
        <taxon>Eukaryota</taxon>
        <taxon>Sar</taxon>
        <taxon>Stramenopiles</taxon>
        <taxon>Oomycota</taxon>
        <taxon>Saprolegniomycetes</taxon>
        <taxon>Saprolegniales</taxon>
        <taxon>Verrucalvaceae</taxon>
        <taxon>Aphanomyces</taxon>
    </lineage>
</organism>
<dbReference type="GO" id="GO:0005509">
    <property type="term" value="F:calcium ion binding"/>
    <property type="evidence" value="ECO:0007669"/>
    <property type="project" value="InterPro"/>
</dbReference>
<gene>
    <name evidence="14" type="ORF">B5M09_004176</name>
</gene>
<sequence length="541" mass="59692">ITGNIGDVFAVYNVEKKELGHGHYGTVRIGTHKVSGAKVAIKTIPKVKVSRPETLRREIEILRTVDHPNIIKLFEVFEDTRHLHLVTELCTGGELFDRIIARGGASHVSFPMVWLDSHLRVLCVVGHYTEADAAKLVRKILDAVKHCHDREICHRDLKPENFLFATKDETAELKVIDFGLSRTDVGGTGDSFMTTRVGTPYYIGPSQVLGRHYDKSCDLWSIGVITYILLCGYPPFYGDSDPEIFSSVRTGKYSYDTPEWVGVSAEAKDLINHLLLLNPSKRLTAAQALQHPWLSGSAPSTERSLNGTILGSLKRFQGHNKLKKVALAVIADQLTGHEINELKKQFQKIDVDGNGVITMQELALAVRDMGQDVLEGEVLTLLQGIDIDGDGSLDYKEFLAATVKRNTFNKQEYLAQGIYIYIYGPKCELLVLIHQIYGSILCMDFCMSVGSCVAFNYFDTKKQGVITKDDLVRFMGSEDHAQEVMDEIDTNGDGAISFDEFCAMMQHKNLGDEGTPRGDKVGVGFGGDAGAAGVAGQTTEL</sequence>
<dbReference type="GO" id="GO:0004674">
    <property type="term" value="F:protein serine/threonine kinase activity"/>
    <property type="evidence" value="ECO:0007669"/>
    <property type="project" value="UniProtKB-KW"/>
</dbReference>
<dbReference type="InterPro" id="IPR017441">
    <property type="entry name" value="Protein_kinase_ATP_BS"/>
</dbReference>
<dbReference type="AlphaFoldDB" id="A0A3R7XZJ6"/>
<dbReference type="SMART" id="SM00220">
    <property type="entry name" value="S_TKc"/>
    <property type="match status" value="1"/>
</dbReference>
<dbReference type="InterPro" id="IPR050205">
    <property type="entry name" value="CDPK_Ser/Thr_kinases"/>
</dbReference>
<evidence type="ECO:0000256" key="10">
    <source>
        <dbReference type="ARBA" id="ARBA00024334"/>
    </source>
</evidence>
<keyword evidence="9 11" id="KW-0067">ATP-binding</keyword>
<dbReference type="PANTHER" id="PTHR24349">
    <property type="entry name" value="SERINE/THREONINE-PROTEIN KINASE"/>
    <property type="match status" value="1"/>
</dbReference>
<dbReference type="InterPro" id="IPR011009">
    <property type="entry name" value="Kinase-like_dom_sf"/>
</dbReference>
<evidence type="ECO:0000256" key="4">
    <source>
        <dbReference type="ARBA" id="ARBA00022679"/>
    </source>
</evidence>
<dbReference type="FunFam" id="1.10.238.10:FF:000178">
    <property type="entry name" value="Calmodulin-2 A"/>
    <property type="match status" value="1"/>
</dbReference>
<comment type="similarity">
    <text evidence="10">Belongs to the protein kinase superfamily. Ser/Thr protein kinase family. CDPK subfamily.</text>
</comment>
<dbReference type="Gene3D" id="1.10.510.10">
    <property type="entry name" value="Transferase(Phosphotransferase) domain 1"/>
    <property type="match status" value="1"/>
</dbReference>
<feature type="domain" description="EF-hand" evidence="13">
    <location>
        <begin position="373"/>
        <end position="408"/>
    </location>
</feature>
<dbReference type="EMBL" id="MZMZ02002214">
    <property type="protein sequence ID" value="RQM26846.1"/>
    <property type="molecule type" value="Genomic_DNA"/>
</dbReference>
<evidence type="ECO:0000256" key="6">
    <source>
        <dbReference type="ARBA" id="ARBA00022741"/>
    </source>
</evidence>
<evidence type="ECO:0000313" key="14">
    <source>
        <dbReference type="EMBL" id="RQM26846.1"/>
    </source>
</evidence>
<evidence type="ECO:0000256" key="11">
    <source>
        <dbReference type="PROSITE-ProRule" id="PRU10141"/>
    </source>
</evidence>